<reference evidence="1 2" key="1">
    <citation type="submission" date="2019-10" db="EMBL/GenBank/DDBJ databases">
        <title>A soil myxobacterium in the family Polyangiaceae.</title>
        <authorList>
            <person name="Li Y."/>
            <person name="Wang J."/>
        </authorList>
    </citation>
    <scope>NUCLEOTIDE SEQUENCE [LARGE SCALE GENOMIC DNA]</scope>
    <source>
        <strain evidence="1 2">DSM 14734</strain>
    </source>
</reference>
<dbReference type="EMBL" id="WJIE01000027">
    <property type="protein sequence ID" value="MRG98238.1"/>
    <property type="molecule type" value="Genomic_DNA"/>
</dbReference>
<evidence type="ECO:0000313" key="2">
    <source>
        <dbReference type="Proteomes" id="UP000440224"/>
    </source>
</evidence>
<accession>A0A6N7Q1P3</accession>
<dbReference type="RefSeq" id="WP_153825012.1">
    <property type="nucleotide sequence ID" value="NZ_WJIE01000027.1"/>
</dbReference>
<sequence>MNSHTFEHHIRLALSPVSDEALRSEATGIEKYLTFSATCERRGVMIEPRTLDQAEQLLFDEGDLLPALAFYWLSVCAAIIQDSISRGTVAALLVPSARLILPLSVEDLCAEIGSNPWKSAAQLFVVWGADAMIFKRKSFPVRCAGAVFPIIDGVGMGWIADTLDMKRFSLFSRT</sequence>
<name>A0A6N7Q1P3_9BACT</name>
<keyword evidence="2" id="KW-1185">Reference proteome</keyword>
<gene>
    <name evidence="1" type="ORF">GF068_40955</name>
</gene>
<proteinExistence type="predicted"/>
<evidence type="ECO:0000313" key="1">
    <source>
        <dbReference type="EMBL" id="MRG98238.1"/>
    </source>
</evidence>
<dbReference type="Proteomes" id="UP000440224">
    <property type="component" value="Unassembled WGS sequence"/>
</dbReference>
<protein>
    <submittedName>
        <fullName evidence="1">Uncharacterized protein</fullName>
    </submittedName>
</protein>
<dbReference type="AlphaFoldDB" id="A0A6N7Q1P3"/>
<organism evidence="1 2">
    <name type="scientific">Polyangium spumosum</name>
    <dbReference type="NCBI Taxonomy" id="889282"/>
    <lineage>
        <taxon>Bacteria</taxon>
        <taxon>Pseudomonadati</taxon>
        <taxon>Myxococcota</taxon>
        <taxon>Polyangia</taxon>
        <taxon>Polyangiales</taxon>
        <taxon>Polyangiaceae</taxon>
        <taxon>Polyangium</taxon>
    </lineage>
</organism>
<comment type="caution">
    <text evidence="1">The sequence shown here is derived from an EMBL/GenBank/DDBJ whole genome shotgun (WGS) entry which is preliminary data.</text>
</comment>